<keyword evidence="6" id="KW-1185">Reference proteome</keyword>
<gene>
    <name evidence="5" type="ORF">SAMN05444274_107211</name>
</gene>
<dbReference type="AlphaFoldDB" id="A0A1M5DQR9"/>
<reference evidence="5 6" key="1">
    <citation type="submission" date="2016-11" db="EMBL/GenBank/DDBJ databases">
        <authorList>
            <person name="Jaros S."/>
            <person name="Januszkiewicz K."/>
            <person name="Wedrychowicz H."/>
        </authorList>
    </citation>
    <scope>NUCLEOTIDE SEQUENCE [LARGE SCALE GENOMIC DNA]</scope>
    <source>
        <strain evidence="5 6">DSM 26910</strain>
    </source>
</reference>
<protein>
    <submittedName>
        <fullName evidence="5">V/A-type H+-transporting ATPase subunit D</fullName>
    </submittedName>
</protein>
<evidence type="ECO:0000256" key="4">
    <source>
        <dbReference type="SAM" id="Coils"/>
    </source>
</evidence>
<name>A0A1M5DQR9_9BACT</name>
<keyword evidence="3" id="KW-0406">Ion transport</keyword>
<keyword evidence="4" id="KW-0175">Coiled coil</keyword>
<dbReference type="Proteomes" id="UP000184164">
    <property type="component" value="Unassembled WGS sequence"/>
</dbReference>
<comment type="similarity">
    <text evidence="1">Belongs to the V-ATPase D subunit family.</text>
</comment>
<evidence type="ECO:0000256" key="2">
    <source>
        <dbReference type="ARBA" id="ARBA00022448"/>
    </source>
</evidence>
<dbReference type="OrthoDB" id="9806712at2"/>
<evidence type="ECO:0000313" key="5">
    <source>
        <dbReference type="EMBL" id="SHF69378.1"/>
    </source>
</evidence>
<dbReference type="STRING" id="1484053.SAMN05444274_107211"/>
<dbReference type="Pfam" id="PF01813">
    <property type="entry name" value="ATP-synt_D"/>
    <property type="match status" value="1"/>
</dbReference>
<organism evidence="5 6">
    <name type="scientific">Mariniphaga anaerophila</name>
    <dbReference type="NCBI Taxonomy" id="1484053"/>
    <lineage>
        <taxon>Bacteria</taxon>
        <taxon>Pseudomonadati</taxon>
        <taxon>Bacteroidota</taxon>
        <taxon>Bacteroidia</taxon>
        <taxon>Marinilabiliales</taxon>
        <taxon>Prolixibacteraceae</taxon>
        <taxon>Mariniphaga</taxon>
    </lineage>
</organism>
<dbReference type="GO" id="GO:0046961">
    <property type="term" value="F:proton-transporting ATPase activity, rotational mechanism"/>
    <property type="evidence" value="ECO:0007669"/>
    <property type="project" value="InterPro"/>
</dbReference>
<evidence type="ECO:0000256" key="3">
    <source>
        <dbReference type="ARBA" id="ARBA00023065"/>
    </source>
</evidence>
<dbReference type="PANTHER" id="PTHR11671">
    <property type="entry name" value="V-TYPE ATP SYNTHASE SUBUNIT D"/>
    <property type="match status" value="1"/>
</dbReference>
<dbReference type="EMBL" id="FQUM01000007">
    <property type="protein sequence ID" value="SHF69378.1"/>
    <property type="molecule type" value="Genomic_DNA"/>
</dbReference>
<dbReference type="NCBIfam" id="NF002565">
    <property type="entry name" value="PRK02195.1"/>
    <property type="match status" value="1"/>
</dbReference>
<evidence type="ECO:0000313" key="6">
    <source>
        <dbReference type="Proteomes" id="UP000184164"/>
    </source>
</evidence>
<feature type="coiled-coil region" evidence="4">
    <location>
        <begin position="33"/>
        <end position="60"/>
    </location>
</feature>
<keyword evidence="2" id="KW-0813">Transport</keyword>
<dbReference type="InterPro" id="IPR002699">
    <property type="entry name" value="V_ATPase_D"/>
</dbReference>
<sequence>MAIKFQYNKTALQGLDKQLKVRERALPTLKNKESALRVEVKRAKDKAAELEDDYNRQIASFENMSRLWGEFDQSLVRIKDVELSSKKIAGVFTPVLENIIFETNTANLFNQPVWFPDGMSIIKKIAEIAIEREVFLKKMDLLDFARKKTTQKVNLYEKVQIPGFQDAIRKIKRFLEDQDNLSKSAQKIVKDRQEKQRQEAEV</sequence>
<dbReference type="Gene3D" id="1.10.287.3240">
    <property type="match status" value="1"/>
</dbReference>
<evidence type="ECO:0000256" key="1">
    <source>
        <dbReference type="ARBA" id="ARBA00005850"/>
    </source>
</evidence>
<dbReference type="RefSeq" id="WP_073002807.1">
    <property type="nucleotide sequence ID" value="NZ_FQUM01000007.1"/>
</dbReference>
<proteinExistence type="inferred from homology"/>
<accession>A0A1M5DQR9</accession>